<sequence>MSCLPDNRFSEAYKKFTELERTSGLFDLRVGNVCAWRLVRGELFLSYMRQRDILNDTQRVRVTRMQKLKRKSSKYLRNFKRRVKFPFNLLTATFLTFAPNRKPVLVLAFGRKSIASQRFTLPIEQHYGGSALRLGETSATMFPFPQVDTASIDWISKFFSYSIPEQEIVAFSKLVSETYEIPEENISKLVRHQVSSFAKNKAFFKFLLARKKTHSVYVCWNKHYYALLAACEDLGVPTSEFQHGIIGHYHSQYALPEIASVPYFPDRLLTFGPGWEKEVHLPEDAKMVSVGSTRMQAMLDKHKHIKKQDNLVVAFSQKVISFVLFEFVIETALKRPDLLFQYKMHPFEQPQRLLANYVGRIPENVEVVDKDTSSYALMAKASYVMGVASTTLVESLGFGAKTLVVPFAGWELLESFIHRREMKRIDSPQEAADAFDELEVSETSYESYFSSPDDTNLLQVF</sequence>
<keyword evidence="2" id="KW-1185">Reference proteome</keyword>
<name>A0A1I3VYT5_9HYPH</name>
<proteinExistence type="predicted"/>
<evidence type="ECO:0000313" key="2">
    <source>
        <dbReference type="Proteomes" id="UP000199598"/>
    </source>
</evidence>
<comment type="caution">
    <text evidence="1">The sequence shown here is derived from an EMBL/GenBank/DDBJ whole genome shotgun (WGS) entry which is preliminary data.</text>
</comment>
<organism evidence="1 2">
    <name type="scientific">Pseudovibrio ascidiaceicola</name>
    <dbReference type="NCBI Taxonomy" id="285279"/>
    <lineage>
        <taxon>Bacteria</taxon>
        <taxon>Pseudomonadati</taxon>
        <taxon>Pseudomonadota</taxon>
        <taxon>Alphaproteobacteria</taxon>
        <taxon>Hyphomicrobiales</taxon>
        <taxon>Stappiaceae</taxon>
        <taxon>Pseudovibrio</taxon>
    </lineage>
</organism>
<evidence type="ECO:0008006" key="3">
    <source>
        <dbReference type="Google" id="ProtNLM"/>
    </source>
</evidence>
<gene>
    <name evidence="1" type="ORF">SAMN04488518_101708</name>
</gene>
<evidence type="ECO:0000313" key="1">
    <source>
        <dbReference type="EMBL" id="SFK00320.1"/>
    </source>
</evidence>
<dbReference type="EMBL" id="FOSK01000001">
    <property type="protein sequence ID" value="SFK00320.1"/>
    <property type="molecule type" value="Genomic_DNA"/>
</dbReference>
<protein>
    <recommendedName>
        <fullName evidence="3">Capsule polysaccharide biosynthesis protein</fullName>
    </recommendedName>
</protein>
<reference evidence="1 2" key="1">
    <citation type="submission" date="2016-10" db="EMBL/GenBank/DDBJ databases">
        <authorList>
            <person name="Varghese N."/>
            <person name="Submissions S."/>
        </authorList>
    </citation>
    <scope>NUCLEOTIDE SEQUENCE [LARGE SCALE GENOMIC DNA]</scope>
    <source>
        <strain evidence="1 2">DSM 16392</strain>
    </source>
</reference>
<accession>A0A1I3VYT5</accession>
<dbReference type="RefSeq" id="WP_063309277.1">
    <property type="nucleotide sequence ID" value="NZ_FOSK01000001.1"/>
</dbReference>
<dbReference type="Proteomes" id="UP000199598">
    <property type="component" value="Unassembled WGS sequence"/>
</dbReference>